<feature type="region of interest" description="Disordered" evidence="1">
    <location>
        <begin position="587"/>
        <end position="606"/>
    </location>
</feature>
<dbReference type="Proteomes" id="UP000014803">
    <property type="component" value="Chromosome"/>
</dbReference>
<dbReference type="eggNOG" id="COG4995">
    <property type="taxonomic scope" value="Bacteria"/>
</dbReference>
<dbReference type="STRING" id="1254432.SCE1572_16250"/>
<evidence type="ECO:0000313" key="4">
    <source>
        <dbReference type="Proteomes" id="UP000014803"/>
    </source>
</evidence>
<reference evidence="3 4" key="1">
    <citation type="journal article" date="2013" name="Sci. Rep.">
        <title>Extraordinary expansion of a Sorangium cellulosum genome from an alkaline milieu.</title>
        <authorList>
            <person name="Han K."/>
            <person name="Li Z.F."/>
            <person name="Peng R."/>
            <person name="Zhu L.P."/>
            <person name="Zhou T."/>
            <person name="Wang L.G."/>
            <person name="Li S.G."/>
            <person name="Zhang X.B."/>
            <person name="Hu W."/>
            <person name="Wu Z.H."/>
            <person name="Qin N."/>
            <person name="Li Y.Z."/>
        </authorList>
    </citation>
    <scope>NUCLEOTIDE SEQUENCE [LARGE SCALE GENOMIC DNA]</scope>
    <source>
        <strain evidence="3 4">So0157-2</strain>
    </source>
</reference>
<organism evidence="3 4">
    <name type="scientific">Sorangium cellulosum So0157-2</name>
    <dbReference type="NCBI Taxonomy" id="1254432"/>
    <lineage>
        <taxon>Bacteria</taxon>
        <taxon>Pseudomonadati</taxon>
        <taxon>Myxococcota</taxon>
        <taxon>Polyangia</taxon>
        <taxon>Polyangiales</taxon>
        <taxon>Polyangiaceae</taxon>
        <taxon>Sorangium</taxon>
    </lineage>
</organism>
<feature type="region of interest" description="Disordered" evidence="1">
    <location>
        <begin position="22"/>
        <end position="51"/>
    </location>
</feature>
<dbReference type="EMBL" id="CP003969">
    <property type="protein sequence ID" value="AGP35917.1"/>
    <property type="molecule type" value="Genomic_DNA"/>
</dbReference>
<accession>S4XRW1</accession>
<evidence type="ECO:0000256" key="1">
    <source>
        <dbReference type="SAM" id="MobiDB-lite"/>
    </source>
</evidence>
<sequence>MQAVLVLGGATRLCLEGGSLRRSRASEQPAHDRNSCAVPARGGNGTRGDTQVAHPLHRHRSVRFYAARMAAMTCPWMEIEIERMGADVRVAARGSRGETAASRMLGPGMNADRLCKFGEAAAEEAHRGRPLGPLAGEAQAIHRALMEGALDRMRSGLHGAARGAPVLVRFMVKSGTLQSVPWEALCEPDEAMGFWGISPNYLPVRGVMAEEPRRPWPVRRPLRVLAIAPQGGPSIDGLKSALEQRIKQGDVEWLPPIGPDQARLPYLFDRLSAEPRPHVIHFVGHGGVRGGKPVLQLATDLEDEPAWVPAELLGKQLKASTVGPLRLIVLEACEGAKPGDLASAAEMLSRCGADAVLAHLWPVQADIARLCSERFYAVLAGADREKRGNPAIALNEARRILLTCHRESAEAFSPVLYLRSSDPVLFEFTDVEPAWPPQPPPAPREIEKIVARPFSLVLGDRWRHDRSAIESFKEKLRAELATLPDPPPPDLPTSALMERAALEYGPGLLETKFQELFKSLPRPALLDTIARVLPPGVHITLLRTPFLEQAVEQAKPDTTIYVIQPGESRPGVRATRALPPVHDALRPIRGGQVVPDAGGGRAEPGGEAWVSRRLDRLLAFRRGAARAAHP</sequence>
<dbReference type="AlphaFoldDB" id="S4XRW1"/>
<feature type="domain" description="CHAT" evidence="2">
    <location>
        <begin position="138"/>
        <end position="406"/>
    </location>
</feature>
<dbReference type="Pfam" id="PF12770">
    <property type="entry name" value="CHAT"/>
    <property type="match status" value="1"/>
</dbReference>
<proteinExistence type="predicted"/>
<dbReference type="HOGENOM" id="CLU_434059_0_0_7"/>
<dbReference type="InterPro" id="IPR024983">
    <property type="entry name" value="CHAT_dom"/>
</dbReference>
<dbReference type="PATRIC" id="fig|1254432.3.peg.3658"/>
<evidence type="ECO:0000259" key="2">
    <source>
        <dbReference type="Pfam" id="PF12770"/>
    </source>
</evidence>
<protein>
    <recommendedName>
        <fullName evidence="2">CHAT domain-containing protein</fullName>
    </recommendedName>
</protein>
<evidence type="ECO:0000313" key="3">
    <source>
        <dbReference type="EMBL" id="AGP35917.1"/>
    </source>
</evidence>
<dbReference type="KEGG" id="scu:SCE1572_16250"/>
<name>S4XRW1_SORCE</name>
<gene>
    <name evidence="3" type="ORF">SCE1572_16250</name>
</gene>